<name>A0AB34ID27_PRYPA</name>
<dbReference type="Proteomes" id="UP001515480">
    <property type="component" value="Unassembled WGS sequence"/>
</dbReference>
<dbReference type="PANTHER" id="PTHR44157">
    <property type="entry name" value="DNAJ HOMOLOG SUBFAMILY C MEMBER 11"/>
    <property type="match status" value="1"/>
</dbReference>
<dbReference type="InterPro" id="IPR055225">
    <property type="entry name" value="DNAJC11-like_beta-barrel"/>
</dbReference>
<dbReference type="SUPFAM" id="SSF46565">
    <property type="entry name" value="Chaperone J-domain"/>
    <property type="match status" value="1"/>
</dbReference>
<evidence type="ECO:0000259" key="2">
    <source>
        <dbReference type="PROSITE" id="PS50076"/>
    </source>
</evidence>
<gene>
    <name evidence="3" type="ORF">AB1Y20_016655</name>
</gene>
<dbReference type="PROSITE" id="PS50076">
    <property type="entry name" value="DNAJ_2"/>
    <property type="match status" value="1"/>
</dbReference>
<dbReference type="Pfam" id="PF22774">
    <property type="entry name" value="DNAJC11_beta-barrel"/>
    <property type="match status" value="1"/>
</dbReference>
<keyword evidence="1" id="KW-0143">Chaperone</keyword>
<dbReference type="Gene3D" id="1.10.287.110">
    <property type="entry name" value="DnaJ domain"/>
    <property type="match status" value="1"/>
</dbReference>
<evidence type="ECO:0000256" key="1">
    <source>
        <dbReference type="ARBA" id="ARBA00023186"/>
    </source>
</evidence>
<comment type="caution">
    <text evidence="3">The sequence shown here is derived from an EMBL/GenBank/DDBJ whole genome shotgun (WGS) entry which is preliminary data.</text>
</comment>
<dbReference type="InterPro" id="IPR036869">
    <property type="entry name" value="J_dom_sf"/>
</dbReference>
<feature type="domain" description="J" evidence="2">
    <location>
        <begin position="3"/>
        <end position="71"/>
    </location>
</feature>
<reference evidence="3 4" key="1">
    <citation type="journal article" date="2024" name="Science">
        <title>Giant polyketide synthase enzymes in the biosynthesis of giant marine polyether toxins.</title>
        <authorList>
            <person name="Fallon T.R."/>
            <person name="Shende V.V."/>
            <person name="Wierzbicki I.H."/>
            <person name="Pendleton A.L."/>
            <person name="Watervoot N.F."/>
            <person name="Auber R.P."/>
            <person name="Gonzalez D.J."/>
            <person name="Wisecaver J.H."/>
            <person name="Moore B.S."/>
        </authorList>
    </citation>
    <scope>NUCLEOTIDE SEQUENCE [LARGE SCALE GENOMIC DNA]</scope>
    <source>
        <strain evidence="3 4">12B1</strain>
    </source>
</reference>
<proteinExistence type="predicted"/>
<dbReference type="SMART" id="SM00271">
    <property type="entry name" value="DnaJ"/>
    <property type="match status" value="1"/>
</dbReference>
<dbReference type="AlphaFoldDB" id="A0AB34ID27"/>
<accession>A0AB34ID27</accession>
<dbReference type="GO" id="GO:0042407">
    <property type="term" value="P:cristae formation"/>
    <property type="evidence" value="ECO:0007669"/>
    <property type="project" value="TreeGrafter"/>
</dbReference>
<dbReference type="InterPro" id="IPR052243">
    <property type="entry name" value="Mito_inner_membrane_organizer"/>
</dbReference>
<dbReference type="PRINTS" id="PR00625">
    <property type="entry name" value="JDOMAIN"/>
</dbReference>
<evidence type="ECO:0000313" key="3">
    <source>
        <dbReference type="EMBL" id="KAL1495794.1"/>
    </source>
</evidence>
<organism evidence="3 4">
    <name type="scientific">Prymnesium parvum</name>
    <name type="common">Toxic golden alga</name>
    <dbReference type="NCBI Taxonomy" id="97485"/>
    <lineage>
        <taxon>Eukaryota</taxon>
        <taxon>Haptista</taxon>
        <taxon>Haptophyta</taxon>
        <taxon>Prymnesiophyceae</taxon>
        <taxon>Prymnesiales</taxon>
        <taxon>Prymnesiaceae</taxon>
        <taxon>Prymnesium</taxon>
    </lineage>
</organism>
<dbReference type="InterPro" id="IPR024586">
    <property type="entry name" value="DnaJ-like_C11_C"/>
</dbReference>
<dbReference type="PANTHER" id="PTHR44157:SF1">
    <property type="entry name" value="DNAJ HOMOLOG SUBFAMILY C MEMBER 11"/>
    <property type="match status" value="1"/>
</dbReference>
<dbReference type="CDD" id="cd06257">
    <property type="entry name" value="DnaJ"/>
    <property type="match status" value="1"/>
</dbReference>
<keyword evidence="4" id="KW-1185">Reference proteome</keyword>
<protein>
    <recommendedName>
        <fullName evidence="2">J domain-containing protein</fullName>
    </recommendedName>
</protein>
<dbReference type="Pfam" id="PF00226">
    <property type="entry name" value="DnaJ"/>
    <property type="match status" value="1"/>
</dbReference>
<dbReference type="GO" id="GO:0005739">
    <property type="term" value="C:mitochondrion"/>
    <property type="evidence" value="ECO:0007669"/>
    <property type="project" value="GOC"/>
</dbReference>
<dbReference type="Pfam" id="PF11875">
    <property type="entry name" value="DnaJ-like_C11_C"/>
    <property type="match status" value="1"/>
</dbReference>
<dbReference type="InterPro" id="IPR001623">
    <property type="entry name" value="DnaJ_domain"/>
</dbReference>
<sequence length="608" mass="66764">MADLYDVLGLTPEASDDDIKHAYRRLSMTFHPDRRLDPTEKRNASAQWLHISAAYDVLSDRSKRMIYDEVGAEHMEQALALTKGKQLTAEQLRTAWRKAQARAEERELSSRMKLHGSLVFSVDGTELLQPIDSSASILQRLPTHVSSIAVNEEMALKLDRRNTLSLSNQIVTKSGLGGGTLRIGFGRQLSAVSSLQLGGSFDHGLALSLSRRISRHSRAMVSANFARLHSAPSISMSGTRQLTKRLLGEMILNLSATDDTALTFRLQRVLGGGLPKATDSSADDLPADPPVLPRALHSALLRVRRAIASVVAHIRQRMRSRLTRGGAEVALQPRNVRCGGTLVWRHSSRSRSKLALRFGPSGPFCMLSTERIISSSSNSAFGAALQYSSRGVLLKLRLQRYGQRLIVPIFLAVSPSPLQLLCASGLPALAGSAIRRGVIDRLRQRRRLREAAEKAREEDAASASVASALRQAELDAQLLHRDATHRAHEESSRAGLVVVAAFYGDVQAAVEAYTSAGERAREGSAWSCGPGWIDVRVPLQYIVSDSKLRLPAKSKRCLRGFADPLAAEASKQTAEQASRPPCQLWIRYELRREMHTLVVSDEDPVEIQ</sequence>
<evidence type="ECO:0000313" key="4">
    <source>
        <dbReference type="Proteomes" id="UP001515480"/>
    </source>
</evidence>
<dbReference type="EMBL" id="JBGBPQ010000031">
    <property type="protein sequence ID" value="KAL1495794.1"/>
    <property type="molecule type" value="Genomic_DNA"/>
</dbReference>